<dbReference type="InterPro" id="IPR050554">
    <property type="entry name" value="Met_Synthase/Corrinoid"/>
</dbReference>
<dbReference type="GO" id="GO:0046653">
    <property type="term" value="P:tetrahydrofolate metabolic process"/>
    <property type="evidence" value="ECO:0007669"/>
    <property type="project" value="TreeGrafter"/>
</dbReference>
<proteinExistence type="predicted"/>
<dbReference type="InterPro" id="IPR036594">
    <property type="entry name" value="Meth_synthase_dom"/>
</dbReference>
<dbReference type="GO" id="GO:0046872">
    <property type="term" value="F:metal ion binding"/>
    <property type="evidence" value="ECO:0007669"/>
    <property type="project" value="UniProtKB-KW"/>
</dbReference>
<evidence type="ECO:0000313" key="5">
    <source>
        <dbReference type="EMBL" id="GAF27092.1"/>
    </source>
</evidence>
<dbReference type="GO" id="GO:0008705">
    <property type="term" value="F:methionine synthase activity"/>
    <property type="evidence" value="ECO:0007669"/>
    <property type="project" value="TreeGrafter"/>
</dbReference>
<dbReference type="InterPro" id="IPR006158">
    <property type="entry name" value="Cobalamin-bd"/>
</dbReference>
<dbReference type="GO" id="GO:0050667">
    <property type="term" value="P:homocysteine metabolic process"/>
    <property type="evidence" value="ECO:0007669"/>
    <property type="project" value="TreeGrafter"/>
</dbReference>
<dbReference type="GO" id="GO:0031419">
    <property type="term" value="F:cobalamin binding"/>
    <property type="evidence" value="ECO:0007669"/>
    <property type="project" value="InterPro"/>
</dbReference>
<dbReference type="InterPro" id="IPR036724">
    <property type="entry name" value="Cobalamin-bd_sf"/>
</dbReference>
<reference evidence="5" key="1">
    <citation type="journal article" date="2014" name="Gene">
        <title>Genome-guided analysis of transformation efficiency and carbon dioxide assimilation by Moorella thermoacetica Y72.</title>
        <authorList>
            <person name="Tsukahara K."/>
            <person name="Kita A."/>
            <person name="Nakashimada Y."/>
            <person name="Hoshino T."/>
            <person name="Murakami K."/>
        </authorList>
    </citation>
    <scope>NUCLEOTIDE SEQUENCE [LARGE SCALE GENOMIC DNA]</scope>
    <source>
        <strain evidence="5">Y72</strain>
    </source>
</reference>
<sequence length="252" mass="28004">MGMVPVPRRQVPVKLPVAYFLIYTKNLEVDRMSLLAQAMGKLEEKRVLELVSHSLAVGQPPLAIVEECRRGLNIVGELYARGEYFLSDLVMSAEIFQEALKLIEPFLKVPLADRQEPAEADIVFGTVEGDIHDIGKNITISLLRCEGFRVYDAGVDIPPDVFLTLIQKTGARVLGLSALLTSSFEAMRRTVHLMHLVESMAPVKVLIGGLVNERVCQYVGADAWVREAGEGVAICRRWLRHERAARIATDVN</sequence>
<dbReference type="Pfam" id="PF02607">
    <property type="entry name" value="B12-binding_2"/>
    <property type="match status" value="1"/>
</dbReference>
<evidence type="ECO:0000259" key="4">
    <source>
        <dbReference type="PROSITE" id="PS51337"/>
    </source>
</evidence>
<dbReference type="Gene3D" id="3.40.50.280">
    <property type="entry name" value="Cobalamin-binding domain"/>
    <property type="match status" value="1"/>
</dbReference>
<dbReference type="PROSITE" id="PS51337">
    <property type="entry name" value="B12_BINDING_NTER"/>
    <property type="match status" value="1"/>
</dbReference>
<evidence type="ECO:0000259" key="3">
    <source>
        <dbReference type="PROSITE" id="PS51332"/>
    </source>
</evidence>
<evidence type="ECO:0000256" key="1">
    <source>
        <dbReference type="ARBA" id="ARBA00022723"/>
    </source>
</evidence>
<keyword evidence="2" id="KW-0170">Cobalt</keyword>
<accession>A0A0S6UFW6</accession>
<dbReference type="EMBL" id="DF238840">
    <property type="protein sequence ID" value="GAF27092.1"/>
    <property type="molecule type" value="Genomic_DNA"/>
</dbReference>
<keyword evidence="1" id="KW-0479">Metal-binding</keyword>
<dbReference type="InterPro" id="IPR003759">
    <property type="entry name" value="Cbl-bd_cap"/>
</dbReference>
<dbReference type="Gene3D" id="1.10.1240.10">
    <property type="entry name" value="Methionine synthase domain"/>
    <property type="match status" value="1"/>
</dbReference>
<dbReference type="AlphaFoldDB" id="A0A0S6UFW6"/>
<dbReference type="GO" id="GO:0005829">
    <property type="term" value="C:cytosol"/>
    <property type="evidence" value="ECO:0007669"/>
    <property type="project" value="TreeGrafter"/>
</dbReference>
<gene>
    <name evidence="5" type="ORF">MTY_2433</name>
</gene>
<protein>
    <submittedName>
        <fullName evidence="5">Predicted cobalamin binding protein</fullName>
    </submittedName>
</protein>
<evidence type="ECO:0000256" key="2">
    <source>
        <dbReference type="ARBA" id="ARBA00023285"/>
    </source>
</evidence>
<feature type="domain" description="B12-binding N-terminal" evidence="4">
    <location>
        <begin position="22"/>
        <end position="115"/>
    </location>
</feature>
<name>A0A0S6UFW6_NEOTH</name>
<dbReference type="SUPFAM" id="SSF47644">
    <property type="entry name" value="Methionine synthase domain"/>
    <property type="match status" value="1"/>
</dbReference>
<dbReference type="SMART" id="SM01018">
    <property type="entry name" value="B12-binding_2"/>
    <property type="match status" value="1"/>
</dbReference>
<dbReference type="PROSITE" id="PS51332">
    <property type="entry name" value="B12_BINDING"/>
    <property type="match status" value="1"/>
</dbReference>
<organism evidence="5">
    <name type="scientific">Moorella thermoacetica Y72</name>
    <dbReference type="NCBI Taxonomy" id="1325331"/>
    <lineage>
        <taxon>Bacteria</taxon>
        <taxon>Bacillati</taxon>
        <taxon>Bacillota</taxon>
        <taxon>Clostridia</taxon>
        <taxon>Neomoorellales</taxon>
        <taxon>Neomoorellaceae</taxon>
        <taxon>Neomoorella</taxon>
    </lineage>
</organism>
<dbReference type="SUPFAM" id="SSF52242">
    <property type="entry name" value="Cobalamin (vitamin B12)-binding domain"/>
    <property type="match status" value="1"/>
</dbReference>
<dbReference type="Pfam" id="PF02310">
    <property type="entry name" value="B12-binding"/>
    <property type="match status" value="1"/>
</dbReference>
<dbReference type="PANTHER" id="PTHR45833:SF1">
    <property type="entry name" value="METHIONINE SYNTHASE"/>
    <property type="match status" value="1"/>
</dbReference>
<feature type="domain" description="B12-binding" evidence="3">
    <location>
        <begin position="119"/>
        <end position="246"/>
    </location>
</feature>
<dbReference type="Proteomes" id="UP000063718">
    <property type="component" value="Unassembled WGS sequence"/>
</dbReference>
<dbReference type="PANTHER" id="PTHR45833">
    <property type="entry name" value="METHIONINE SYNTHASE"/>
    <property type="match status" value="1"/>
</dbReference>